<evidence type="ECO:0000313" key="2">
    <source>
        <dbReference type="Proteomes" id="UP000317465"/>
    </source>
</evidence>
<gene>
    <name evidence="1" type="ORF">A5CPYCFAH4_16510</name>
</gene>
<reference evidence="1 2" key="1">
    <citation type="journal article" date="2020" name="Int. J. Syst. Evol. Microbiol.">
        <title>Alistipes communis sp. nov., Alistipes dispar sp. nov. and Alistipes onderdonkii subsp. vulgaris subsp. nov., isolated from human faeces, and creation of Alistipes onderdonkii subsp. onderdonkii subsp. nov.</title>
        <authorList>
            <person name="Sakamoto M."/>
            <person name="Ikeyama N."/>
            <person name="Ogata Y."/>
            <person name="Suda W."/>
            <person name="Iino T."/>
            <person name="Hattori M."/>
            <person name="Ohkuma M."/>
        </authorList>
    </citation>
    <scope>NUCLEOTIDE SEQUENCE [LARGE SCALE GENOMIC DNA]</scope>
    <source>
        <strain evidence="1 2">5CPYCFAH4</strain>
    </source>
</reference>
<dbReference type="EMBL" id="AP019737">
    <property type="protein sequence ID" value="BBL09427.1"/>
    <property type="molecule type" value="Genomic_DNA"/>
</dbReference>
<proteinExistence type="predicted"/>
<protein>
    <submittedName>
        <fullName evidence="1">Uncharacterized protein</fullName>
    </submittedName>
</protein>
<sequence>MANEIEAYTNFLFYNSEDGKTSIQVIADADAETIWTTQKGMAQIFGVEVPAISKHLKNIFDSRELDEKAVVSKMEITADTRISPHNPNL</sequence>
<keyword evidence="2" id="KW-1185">Reference proteome</keyword>
<evidence type="ECO:0000313" key="1">
    <source>
        <dbReference type="EMBL" id="BBL09427.1"/>
    </source>
</evidence>
<accession>A0ACA8QXE8</accession>
<dbReference type="Proteomes" id="UP000317465">
    <property type="component" value="Chromosome"/>
</dbReference>
<name>A0ACA8QXE8_9BACT</name>
<organism evidence="1 2">
    <name type="scientific">Alistipes onderdonkii subsp. vulgaris</name>
    <dbReference type="NCBI Taxonomy" id="2585117"/>
    <lineage>
        <taxon>Bacteria</taxon>
        <taxon>Pseudomonadati</taxon>
        <taxon>Bacteroidota</taxon>
        <taxon>Bacteroidia</taxon>
        <taxon>Bacteroidales</taxon>
        <taxon>Rikenellaceae</taxon>
        <taxon>Alistipes</taxon>
    </lineage>
</organism>